<evidence type="ECO:0000256" key="1">
    <source>
        <dbReference type="ARBA" id="ARBA00006865"/>
    </source>
</evidence>
<dbReference type="OrthoDB" id="9809583at2"/>
<dbReference type="Pfam" id="PF00722">
    <property type="entry name" value="Glyco_hydro_16"/>
    <property type="match status" value="1"/>
</dbReference>
<dbReference type="PROSITE" id="PS50915">
    <property type="entry name" value="CRYSTALLIN_BETA_GAMMA"/>
    <property type="match status" value="1"/>
</dbReference>
<protein>
    <submittedName>
        <fullName evidence="8">Glycosyl hydrolase family protein</fullName>
    </submittedName>
</protein>
<organism evidence="8 9">
    <name type="scientific">Aquimarina algicola</name>
    <dbReference type="NCBI Taxonomy" id="2589995"/>
    <lineage>
        <taxon>Bacteria</taxon>
        <taxon>Pseudomonadati</taxon>
        <taxon>Bacteroidota</taxon>
        <taxon>Flavobacteriia</taxon>
        <taxon>Flavobacteriales</taxon>
        <taxon>Flavobacteriaceae</taxon>
        <taxon>Aquimarina</taxon>
    </lineage>
</organism>
<dbReference type="InterPro" id="IPR008979">
    <property type="entry name" value="Galactose-bd-like_sf"/>
</dbReference>
<evidence type="ECO:0000256" key="4">
    <source>
        <dbReference type="ARBA" id="ARBA00022737"/>
    </source>
</evidence>
<dbReference type="GO" id="GO:0005975">
    <property type="term" value="P:carbohydrate metabolic process"/>
    <property type="evidence" value="ECO:0007669"/>
    <property type="project" value="InterPro"/>
</dbReference>
<dbReference type="SMART" id="SM00606">
    <property type="entry name" value="CBD_IV"/>
    <property type="match status" value="1"/>
</dbReference>
<feature type="domain" description="Beta/gamma crystallin 'Greek key'" evidence="5">
    <location>
        <begin position="258"/>
        <end position="302"/>
    </location>
</feature>
<reference evidence="8 9" key="1">
    <citation type="submission" date="2019-06" db="EMBL/GenBank/DDBJ databases">
        <authorList>
            <person name="Meng X."/>
        </authorList>
    </citation>
    <scope>NUCLEOTIDE SEQUENCE [LARGE SCALE GENOMIC DNA]</scope>
    <source>
        <strain evidence="8 9">M625</strain>
    </source>
</reference>
<dbReference type="Pfam" id="PF03422">
    <property type="entry name" value="CBM_6"/>
    <property type="match status" value="1"/>
</dbReference>
<dbReference type="InterPro" id="IPR006584">
    <property type="entry name" value="Cellulose-bd_IV"/>
</dbReference>
<proteinExistence type="inferred from homology"/>
<dbReference type="Gene3D" id="2.60.120.200">
    <property type="match status" value="1"/>
</dbReference>
<feature type="domain" description="GH16" evidence="7">
    <location>
        <begin position="29"/>
        <end position="255"/>
    </location>
</feature>
<dbReference type="SUPFAM" id="SSF49695">
    <property type="entry name" value="gamma-Crystallin-like"/>
    <property type="match status" value="1"/>
</dbReference>
<dbReference type="GO" id="GO:0004553">
    <property type="term" value="F:hydrolase activity, hydrolyzing O-glycosyl compounds"/>
    <property type="evidence" value="ECO:0007669"/>
    <property type="project" value="InterPro"/>
</dbReference>
<dbReference type="PROSITE" id="PS51762">
    <property type="entry name" value="GH16_2"/>
    <property type="match status" value="1"/>
</dbReference>
<comment type="caution">
    <text evidence="8">The sequence shown here is derived from an EMBL/GenBank/DDBJ whole genome shotgun (WGS) entry which is preliminary data.</text>
</comment>
<name>A0A504IZJ4_9FLAO</name>
<evidence type="ECO:0000259" key="6">
    <source>
        <dbReference type="PROSITE" id="PS51175"/>
    </source>
</evidence>
<dbReference type="InterPro" id="IPR000757">
    <property type="entry name" value="Beta-glucanase-like"/>
</dbReference>
<keyword evidence="8" id="KW-0378">Hydrolase</keyword>
<dbReference type="InterPro" id="IPR050546">
    <property type="entry name" value="Glycosyl_Hydrlase_16"/>
</dbReference>
<dbReference type="EMBL" id="VFWZ01000011">
    <property type="protein sequence ID" value="TPN81178.1"/>
    <property type="molecule type" value="Genomic_DNA"/>
</dbReference>
<keyword evidence="4" id="KW-0677">Repeat</keyword>
<dbReference type="SMART" id="SM00247">
    <property type="entry name" value="XTALbg"/>
    <property type="match status" value="1"/>
</dbReference>
<dbReference type="Gene3D" id="2.60.20.10">
    <property type="entry name" value="Crystallins"/>
    <property type="match status" value="1"/>
</dbReference>
<evidence type="ECO:0000259" key="5">
    <source>
        <dbReference type="PROSITE" id="PS50915"/>
    </source>
</evidence>
<dbReference type="CDD" id="cd08023">
    <property type="entry name" value="GH16_laminarinase_like"/>
    <property type="match status" value="1"/>
</dbReference>
<dbReference type="InterPro" id="IPR011024">
    <property type="entry name" value="G_crystallin-like"/>
</dbReference>
<dbReference type="CDD" id="cd04080">
    <property type="entry name" value="CBM6_cellulase-like"/>
    <property type="match status" value="1"/>
</dbReference>
<dbReference type="PROSITE" id="PS51175">
    <property type="entry name" value="CBM6"/>
    <property type="match status" value="1"/>
</dbReference>
<keyword evidence="9" id="KW-1185">Reference proteome</keyword>
<evidence type="ECO:0000256" key="2">
    <source>
        <dbReference type="ARBA" id="ARBA00009646"/>
    </source>
</evidence>
<dbReference type="AlphaFoldDB" id="A0A504IZJ4"/>
<evidence type="ECO:0000313" key="8">
    <source>
        <dbReference type="EMBL" id="TPN81178.1"/>
    </source>
</evidence>
<dbReference type="SUPFAM" id="SSF49899">
    <property type="entry name" value="Concanavalin A-like lectins/glucanases"/>
    <property type="match status" value="1"/>
</dbReference>
<dbReference type="InterPro" id="IPR005084">
    <property type="entry name" value="CBM6"/>
</dbReference>
<dbReference type="GO" id="GO:0030246">
    <property type="term" value="F:carbohydrate binding"/>
    <property type="evidence" value="ECO:0007669"/>
    <property type="project" value="InterPro"/>
</dbReference>
<keyword evidence="3" id="KW-0732">Signal</keyword>
<evidence type="ECO:0000259" key="7">
    <source>
        <dbReference type="PROSITE" id="PS51762"/>
    </source>
</evidence>
<sequence length="560" mass="62190">MKLQIVWSIMALTLYQFSFSQNWNLVWQDEFTNGISPDWVFEIGNGNSGWGNNELQYYRRENATVENGNLVITAKRESIGGFNYTSTRMKTQGKKSWKYGKIEARISMPSFMGSWPAFWMLGDNISSIGWPACGEIDIMEHINVERQTHGTIHWQDHNNTYANYSGSTPVSSVTDFHVYTIEWDTSAIKWFVDGNLYHEASIANGVNGTSEFHNNFFILLNMAIGGNWPGFTVDNSAFPARMLVDYVRVYQKTNVSSGPVTLFQHCEYGGYSVSLNEGSYTGNQLRALGVQDNDISSIKVQNGYQVVVYEHDNYTGASLIKTSDDNCLVNEGFNDKITSVVVSKASSSWSTLIEAENAVTQSGTQTESCSEGGLNVGYIDANDWLVWDVNVPNSGSYTVEYRVASPNSGGTLQLEKAGGIPAYGTLNIPNTGGWQNWTTIRHTVSLNAGPQQIAIKALSGGWNINWLKLSNANKTFAPNMNSTKIKEDVLTAHPVPTYDVLTLKGIEGDTSIGVYRLDGELILKTEIHDEPATLNVEHLKSEVYIIKDFTTGKTARFIKQ</sequence>
<comment type="similarity">
    <text evidence="2">Belongs to the beta/gamma-crystallin family.</text>
</comment>
<accession>A0A504IZJ4</accession>
<feature type="domain" description="CBM6" evidence="6">
    <location>
        <begin position="351"/>
        <end position="470"/>
    </location>
</feature>
<dbReference type="PANTHER" id="PTHR10963">
    <property type="entry name" value="GLYCOSYL HYDROLASE-RELATED"/>
    <property type="match status" value="1"/>
</dbReference>
<dbReference type="RefSeq" id="WP_140597552.1">
    <property type="nucleotide sequence ID" value="NZ_VFWZ01000011.1"/>
</dbReference>
<comment type="similarity">
    <text evidence="1">Belongs to the glycosyl hydrolase 16 family.</text>
</comment>
<dbReference type="InterPro" id="IPR001064">
    <property type="entry name" value="Beta/gamma_crystallin"/>
</dbReference>
<gene>
    <name evidence="8" type="ORF">FHK87_24645</name>
</gene>
<evidence type="ECO:0000256" key="3">
    <source>
        <dbReference type="ARBA" id="ARBA00022729"/>
    </source>
</evidence>
<evidence type="ECO:0000313" key="9">
    <source>
        <dbReference type="Proteomes" id="UP000315540"/>
    </source>
</evidence>
<dbReference type="Gene3D" id="2.60.120.260">
    <property type="entry name" value="Galactose-binding domain-like"/>
    <property type="match status" value="1"/>
</dbReference>
<dbReference type="PANTHER" id="PTHR10963:SF55">
    <property type="entry name" value="GLYCOSIDE HYDROLASE FAMILY 16 PROTEIN"/>
    <property type="match status" value="1"/>
</dbReference>
<dbReference type="SUPFAM" id="SSF49785">
    <property type="entry name" value="Galactose-binding domain-like"/>
    <property type="match status" value="1"/>
</dbReference>
<dbReference type="InterPro" id="IPR013320">
    <property type="entry name" value="ConA-like_dom_sf"/>
</dbReference>
<dbReference type="Proteomes" id="UP000315540">
    <property type="component" value="Unassembled WGS sequence"/>
</dbReference>